<keyword evidence="3" id="KW-1185">Reference proteome</keyword>
<sequence length="50" mass="5865">MNIFIYMGLSIIVFFGLGIIMYYTIFKHPTFIHDIEIKASKPKDDTSEKH</sequence>
<keyword evidence="1" id="KW-0472">Membrane</keyword>
<dbReference type="EMBL" id="FOLO01000100">
    <property type="protein sequence ID" value="SFD75575.1"/>
    <property type="molecule type" value="Genomic_DNA"/>
</dbReference>
<evidence type="ECO:0000313" key="3">
    <source>
        <dbReference type="Proteomes" id="UP000198862"/>
    </source>
</evidence>
<reference evidence="2 3" key="1">
    <citation type="submission" date="2016-10" db="EMBL/GenBank/DDBJ databases">
        <authorList>
            <person name="de Groot N.N."/>
        </authorList>
    </citation>
    <scope>NUCLEOTIDE SEQUENCE [LARGE SCALE GENOMIC DNA]</scope>
    <source>
        <strain evidence="2 3">DSM 6059</strain>
    </source>
</reference>
<proteinExistence type="predicted"/>
<gene>
    <name evidence="2" type="ORF">SAMN02745724_05369</name>
</gene>
<dbReference type="AlphaFoldDB" id="A0A1I1UYD8"/>
<evidence type="ECO:0000313" key="2">
    <source>
        <dbReference type="EMBL" id="SFD75575.1"/>
    </source>
</evidence>
<dbReference type="Proteomes" id="UP000198862">
    <property type="component" value="Unassembled WGS sequence"/>
</dbReference>
<keyword evidence="1" id="KW-0812">Transmembrane</keyword>
<evidence type="ECO:0000256" key="1">
    <source>
        <dbReference type="SAM" id="Phobius"/>
    </source>
</evidence>
<feature type="transmembrane region" description="Helical" evidence="1">
    <location>
        <begin position="6"/>
        <end position="25"/>
    </location>
</feature>
<keyword evidence="1" id="KW-1133">Transmembrane helix</keyword>
<organism evidence="2 3">
    <name type="scientific">Pseudoalteromonas denitrificans DSM 6059</name>
    <dbReference type="NCBI Taxonomy" id="1123010"/>
    <lineage>
        <taxon>Bacteria</taxon>
        <taxon>Pseudomonadati</taxon>
        <taxon>Pseudomonadota</taxon>
        <taxon>Gammaproteobacteria</taxon>
        <taxon>Alteromonadales</taxon>
        <taxon>Pseudoalteromonadaceae</taxon>
        <taxon>Pseudoalteromonas</taxon>
    </lineage>
</organism>
<name>A0A1I1UYD8_9GAMM</name>
<protein>
    <submittedName>
        <fullName evidence="2">Uncharacterized protein</fullName>
    </submittedName>
</protein>
<accession>A0A1I1UYD8</accession>